<feature type="domain" description="GST N-terminal" evidence="1">
    <location>
        <begin position="1"/>
        <end position="80"/>
    </location>
</feature>
<keyword evidence="2" id="KW-0808">Transferase</keyword>
<dbReference type="SUPFAM" id="SSF52833">
    <property type="entry name" value="Thioredoxin-like"/>
    <property type="match status" value="1"/>
</dbReference>
<dbReference type="Proteomes" id="UP000198539">
    <property type="component" value="Unassembled WGS sequence"/>
</dbReference>
<dbReference type="InterPro" id="IPR036249">
    <property type="entry name" value="Thioredoxin-like_sf"/>
</dbReference>
<dbReference type="Gene3D" id="3.40.30.10">
    <property type="entry name" value="Glutaredoxin"/>
    <property type="match status" value="1"/>
</dbReference>
<dbReference type="CDD" id="cd03046">
    <property type="entry name" value="GST_N_GTT1_like"/>
    <property type="match status" value="1"/>
</dbReference>
<proteinExistence type="predicted"/>
<evidence type="ECO:0000313" key="2">
    <source>
        <dbReference type="EMBL" id="SDX19765.1"/>
    </source>
</evidence>
<sequence>MIVLHHVPQARSFRALWLLEEIGADYRLVEYSFFDRSLRSAEFLKISPAGRVPALEVDGQTLFESGAIGNYLAETRAPHLDRPKGHAERGAFLEWLHFAETIGAHLSNLTQHHIALRDDHMRSPTVMRLEAARLKNCLRSVASVAGDGFVLPSGFSLVDIHLGYGVMIGARFVDYAGLPQVAAYLARLRARPGFQRALARDGVPQIYRADFYPPPAREIADQEGTDGRG</sequence>
<dbReference type="SFLD" id="SFLDG01150">
    <property type="entry name" value="Main.1:_Beta-like"/>
    <property type="match status" value="1"/>
</dbReference>
<dbReference type="Pfam" id="PF02798">
    <property type="entry name" value="GST_N"/>
    <property type="match status" value="1"/>
</dbReference>
<protein>
    <submittedName>
        <fullName evidence="2">Glutathione S-transferase</fullName>
    </submittedName>
</protein>
<name>A0A1H2ZR11_9RHOB</name>
<dbReference type="RefSeq" id="WP_092889354.1">
    <property type="nucleotide sequence ID" value="NZ_CP061498.1"/>
</dbReference>
<keyword evidence="3" id="KW-1185">Reference proteome</keyword>
<organism evidence="2 3">
    <name type="scientific">Roseicitreum antarcticum</name>
    <dbReference type="NCBI Taxonomy" id="564137"/>
    <lineage>
        <taxon>Bacteria</taxon>
        <taxon>Pseudomonadati</taxon>
        <taxon>Pseudomonadota</taxon>
        <taxon>Alphaproteobacteria</taxon>
        <taxon>Rhodobacterales</taxon>
        <taxon>Paracoccaceae</taxon>
        <taxon>Roseicitreum</taxon>
    </lineage>
</organism>
<dbReference type="SFLD" id="SFLDS00019">
    <property type="entry name" value="Glutathione_Transferase_(cytos"/>
    <property type="match status" value="1"/>
</dbReference>
<dbReference type="EMBL" id="FNOM01000006">
    <property type="protein sequence ID" value="SDX19765.1"/>
    <property type="molecule type" value="Genomic_DNA"/>
</dbReference>
<dbReference type="PANTHER" id="PTHR44051:SF21">
    <property type="entry name" value="GLUTATHIONE S-TRANSFERASE FAMILY PROTEIN"/>
    <property type="match status" value="1"/>
</dbReference>
<dbReference type="STRING" id="564137.SAMN04488238_10633"/>
<dbReference type="PROSITE" id="PS50404">
    <property type="entry name" value="GST_NTER"/>
    <property type="match status" value="1"/>
</dbReference>
<evidence type="ECO:0000313" key="3">
    <source>
        <dbReference type="Proteomes" id="UP000198539"/>
    </source>
</evidence>
<dbReference type="Gene3D" id="1.20.1050.10">
    <property type="match status" value="1"/>
</dbReference>
<dbReference type="InterPro" id="IPR036282">
    <property type="entry name" value="Glutathione-S-Trfase_C_sf"/>
</dbReference>
<dbReference type="InterPro" id="IPR004045">
    <property type="entry name" value="Glutathione_S-Trfase_N"/>
</dbReference>
<dbReference type="SUPFAM" id="SSF47616">
    <property type="entry name" value="GST C-terminal domain-like"/>
    <property type="match status" value="1"/>
</dbReference>
<evidence type="ECO:0000259" key="1">
    <source>
        <dbReference type="PROSITE" id="PS50404"/>
    </source>
</evidence>
<dbReference type="InterPro" id="IPR040079">
    <property type="entry name" value="Glutathione_S-Trfase"/>
</dbReference>
<dbReference type="OrthoDB" id="5740960at2"/>
<dbReference type="GO" id="GO:0016740">
    <property type="term" value="F:transferase activity"/>
    <property type="evidence" value="ECO:0007669"/>
    <property type="project" value="UniProtKB-KW"/>
</dbReference>
<reference evidence="2 3" key="1">
    <citation type="submission" date="2016-10" db="EMBL/GenBank/DDBJ databases">
        <authorList>
            <person name="de Groot N.N."/>
        </authorList>
    </citation>
    <scope>NUCLEOTIDE SEQUENCE [LARGE SCALE GENOMIC DNA]</scope>
    <source>
        <strain evidence="2 3">CGMCC 1.8894</strain>
    </source>
</reference>
<dbReference type="AlphaFoldDB" id="A0A1H2ZR11"/>
<dbReference type="PANTHER" id="PTHR44051">
    <property type="entry name" value="GLUTATHIONE S-TRANSFERASE-RELATED"/>
    <property type="match status" value="1"/>
</dbReference>
<gene>
    <name evidence="2" type="ORF">SAMN04488238_10633</name>
</gene>
<dbReference type="SFLD" id="SFLDG00358">
    <property type="entry name" value="Main_(cytGST)"/>
    <property type="match status" value="1"/>
</dbReference>
<accession>A0A1H2ZR11</accession>